<keyword evidence="11 12" id="KW-0131">Cell cycle</keyword>
<dbReference type="InterPro" id="IPR003838">
    <property type="entry name" value="ABC3_permease_C"/>
</dbReference>
<evidence type="ECO:0000256" key="8">
    <source>
        <dbReference type="ARBA" id="ARBA00022692"/>
    </source>
</evidence>
<keyword evidence="8 13" id="KW-0812">Transmembrane</keyword>
<evidence type="ECO:0000256" key="2">
    <source>
        <dbReference type="ARBA" id="ARBA00004651"/>
    </source>
</evidence>
<evidence type="ECO:0000256" key="12">
    <source>
        <dbReference type="PIRNR" id="PIRNR003097"/>
    </source>
</evidence>
<feature type="transmembrane region" description="Helical" evidence="13">
    <location>
        <begin position="175"/>
        <end position="200"/>
    </location>
</feature>
<dbReference type="Pfam" id="PF02687">
    <property type="entry name" value="FtsX"/>
    <property type="match status" value="1"/>
</dbReference>
<evidence type="ECO:0000256" key="4">
    <source>
        <dbReference type="ARBA" id="ARBA00011160"/>
    </source>
</evidence>
<sequence length="300" mass="32800">MRSNFVFREAFTGLNRNATMTIAMIITTSISLALLATGFLLTNMTERTKDIYIDRVEVMVQLDDEISNSDKDCSSQECSALLKQLEGDDGVKNVTFRNKEQSYERFVELFKDSDPRLVEQTSPDALPAALHVRLTDPTKTGPIDAVRDKPGVLAVVDQGKDLQAATDNLNAIRNAAFLVAAVQAVAAIFLIMNMVQIAAYSRRNEISIMRMVGATRWYTQMPFVLEAIIGALIGSVVAVAGVFAGEGLVVDRALKSLYDANLIARITNADIWLAAPILALVGVVVAAVTAQVTLRWYVRN</sequence>
<dbReference type="Pfam" id="PF18075">
    <property type="entry name" value="FtsX_ECD"/>
    <property type="match status" value="1"/>
</dbReference>
<gene>
    <name evidence="16" type="ORF">CWC39_04850</name>
</gene>
<dbReference type="PANTHER" id="PTHR47755:SF1">
    <property type="entry name" value="CELL DIVISION PROTEIN FTSX"/>
    <property type="match status" value="1"/>
</dbReference>
<evidence type="ECO:0000256" key="6">
    <source>
        <dbReference type="ARBA" id="ARBA00022475"/>
    </source>
</evidence>
<evidence type="ECO:0000313" key="17">
    <source>
        <dbReference type="Proteomes" id="UP000251047"/>
    </source>
</evidence>
<comment type="caution">
    <text evidence="16">The sequence shown here is derived from an EMBL/GenBank/DDBJ whole genome shotgun (WGS) entry which is preliminary data.</text>
</comment>
<dbReference type="Gene3D" id="3.30.70.3040">
    <property type="match status" value="1"/>
</dbReference>
<dbReference type="PANTHER" id="PTHR47755">
    <property type="entry name" value="CELL DIVISION PROTEIN FTSX"/>
    <property type="match status" value="1"/>
</dbReference>
<evidence type="ECO:0000259" key="14">
    <source>
        <dbReference type="Pfam" id="PF02687"/>
    </source>
</evidence>
<dbReference type="InterPro" id="IPR004513">
    <property type="entry name" value="FtsX"/>
</dbReference>
<evidence type="ECO:0000256" key="13">
    <source>
        <dbReference type="SAM" id="Phobius"/>
    </source>
</evidence>
<dbReference type="RefSeq" id="WP_112769383.1">
    <property type="nucleotide sequence ID" value="NZ_PHQP01000027.1"/>
</dbReference>
<evidence type="ECO:0000259" key="15">
    <source>
        <dbReference type="Pfam" id="PF18075"/>
    </source>
</evidence>
<feature type="domain" description="FtsX extracellular" evidence="15">
    <location>
        <begin position="56"/>
        <end position="154"/>
    </location>
</feature>
<feature type="transmembrane region" description="Helical" evidence="13">
    <location>
        <begin position="221"/>
        <end position="244"/>
    </location>
</feature>
<comment type="function">
    <text evidence="1">Part of the ABC transporter FtsEX involved in cellular division.</text>
</comment>
<dbReference type="EMBL" id="PHQP01000027">
    <property type="protein sequence ID" value="RAV34141.1"/>
    <property type="molecule type" value="Genomic_DNA"/>
</dbReference>
<evidence type="ECO:0000256" key="9">
    <source>
        <dbReference type="ARBA" id="ARBA00022989"/>
    </source>
</evidence>
<dbReference type="GO" id="GO:0005886">
    <property type="term" value="C:plasma membrane"/>
    <property type="evidence" value="ECO:0007669"/>
    <property type="project" value="UniProtKB-SubCell"/>
</dbReference>
<organism evidence="16 17">
    <name type="scientific">Corynebacterium heidelbergense</name>
    <dbReference type="NCBI Taxonomy" id="2055947"/>
    <lineage>
        <taxon>Bacteria</taxon>
        <taxon>Bacillati</taxon>
        <taxon>Actinomycetota</taxon>
        <taxon>Actinomycetes</taxon>
        <taxon>Mycobacteriales</taxon>
        <taxon>Corynebacteriaceae</taxon>
        <taxon>Corynebacterium</taxon>
    </lineage>
</organism>
<keyword evidence="10 12" id="KW-0472">Membrane</keyword>
<feature type="transmembrane region" description="Helical" evidence="13">
    <location>
        <begin position="21"/>
        <end position="41"/>
    </location>
</feature>
<evidence type="ECO:0000256" key="3">
    <source>
        <dbReference type="ARBA" id="ARBA00007379"/>
    </source>
</evidence>
<comment type="subcellular location">
    <subcellularLocation>
        <location evidence="2">Cell membrane</location>
        <topology evidence="2">Multi-pass membrane protein</topology>
    </subcellularLocation>
</comment>
<reference evidence="16 17" key="1">
    <citation type="journal article" date="2018" name="Syst. Appl. Microbiol.">
        <title>Corynebacterium heidelbergense sp. nov., isolated from the preen glands of Egyptian geese (Alopochen aegyptiacus).</title>
        <authorList>
            <person name="Braun M.S."/>
            <person name="Wang E."/>
            <person name="Zimmermann S."/>
            <person name="Wink M."/>
        </authorList>
    </citation>
    <scope>NUCLEOTIDE SEQUENCE [LARGE SCALE GENOMIC DNA]</scope>
    <source>
        <strain evidence="16 17">DSM 104638</strain>
    </source>
</reference>
<dbReference type="Proteomes" id="UP000251047">
    <property type="component" value="Unassembled WGS sequence"/>
</dbReference>
<keyword evidence="7 12" id="KW-0132">Cell division</keyword>
<comment type="subunit">
    <text evidence="4">Forms a membrane-associated complex with FtsE.</text>
</comment>
<dbReference type="AlphaFoldDB" id="A0A364VBZ5"/>
<evidence type="ECO:0000313" key="16">
    <source>
        <dbReference type="EMBL" id="RAV34141.1"/>
    </source>
</evidence>
<dbReference type="GO" id="GO:0051301">
    <property type="term" value="P:cell division"/>
    <property type="evidence" value="ECO:0007669"/>
    <property type="project" value="UniProtKB-KW"/>
</dbReference>
<keyword evidence="9 13" id="KW-1133">Transmembrane helix</keyword>
<evidence type="ECO:0000256" key="5">
    <source>
        <dbReference type="ARBA" id="ARBA00021907"/>
    </source>
</evidence>
<evidence type="ECO:0000256" key="1">
    <source>
        <dbReference type="ARBA" id="ARBA00003552"/>
    </source>
</evidence>
<evidence type="ECO:0000256" key="7">
    <source>
        <dbReference type="ARBA" id="ARBA00022618"/>
    </source>
</evidence>
<comment type="similarity">
    <text evidence="3 12">Belongs to the ABC-4 integral membrane protein family. FtsX subfamily.</text>
</comment>
<dbReference type="NCBIfam" id="NF038346">
    <property type="entry name" value="FtsX_actino"/>
    <property type="match status" value="1"/>
</dbReference>
<feature type="domain" description="ABC3 transporter permease C-terminal" evidence="14">
    <location>
        <begin position="178"/>
        <end position="289"/>
    </location>
</feature>
<dbReference type="InterPro" id="IPR047929">
    <property type="entry name" value="FtsX_actino"/>
</dbReference>
<dbReference type="InterPro" id="IPR040690">
    <property type="entry name" value="FtsX_ECD"/>
</dbReference>
<protein>
    <recommendedName>
        <fullName evidence="5 12">Cell division protein FtsX</fullName>
    </recommendedName>
</protein>
<accession>A0A364VBZ5</accession>
<proteinExistence type="inferred from homology"/>
<dbReference type="OrthoDB" id="9812531at2"/>
<name>A0A364VBZ5_9CORY</name>
<keyword evidence="6 12" id="KW-1003">Cell membrane</keyword>
<feature type="transmembrane region" description="Helical" evidence="13">
    <location>
        <begin position="271"/>
        <end position="298"/>
    </location>
</feature>
<dbReference type="PIRSF" id="PIRSF003097">
    <property type="entry name" value="FtsX"/>
    <property type="match status" value="1"/>
</dbReference>
<evidence type="ECO:0000256" key="10">
    <source>
        <dbReference type="ARBA" id="ARBA00023136"/>
    </source>
</evidence>
<evidence type="ECO:0000256" key="11">
    <source>
        <dbReference type="ARBA" id="ARBA00023306"/>
    </source>
</evidence>